<dbReference type="PANTHER" id="PTHR48104:SF30">
    <property type="entry name" value="METACASPASE-1"/>
    <property type="match status" value="1"/>
</dbReference>
<protein>
    <submittedName>
        <fullName evidence="2">Caspase family protein</fullName>
    </submittedName>
</protein>
<dbReference type="EMBL" id="JBHSIV010000011">
    <property type="protein sequence ID" value="MFC5063104.1"/>
    <property type="molecule type" value="Genomic_DNA"/>
</dbReference>
<comment type="caution">
    <text evidence="2">The sequence shown here is derived from an EMBL/GenBank/DDBJ whole genome shotgun (WGS) entry which is preliminary data.</text>
</comment>
<dbReference type="RefSeq" id="WP_378036446.1">
    <property type="nucleotide sequence ID" value="NZ_JBHSIV010000011.1"/>
</dbReference>
<evidence type="ECO:0000259" key="1">
    <source>
        <dbReference type="Pfam" id="PF00656"/>
    </source>
</evidence>
<dbReference type="InterPro" id="IPR011600">
    <property type="entry name" value="Pept_C14_caspase"/>
</dbReference>
<organism evidence="2 3">
    <name type="scientific">Actinomycetospora atypica</name>
    <dbReference type="NCBI Taxonomy" id="1290095"/>
    <lineage>
        <taxon>Bacteria</taxon>
        <taxon>Bacillati</taxon>
        <taxon>Actinomycetota</taxon>
        <taxon>Actinomycetes</taxon>
        <taxon>Pseudonocardiales</taxon>
        <taxon>Pseudonocardiaceae</taxon>
        <taxon>Actinomycetospora</taxon>
    </lineage>
</organism>
<evidence type="ECO:0000313" key="3">
    <source>
        <dbReference type="Proteomes" id="UP001595947"/>
    </source>
</evidence>
<proteinExistence type="predicted"/>
<name>A0ABV9YP24_9PSEU</name>
<dbReference type="InterPro" id="IPR050452">
    <property type="entry name" value="Metacaspase"/>
</dbReference>
<accession>A0ABV9YP24</accession>
<evidence type="ECO:0000313" key="2">
    <source>
        <dbReference type="EMBL" id="MFC5063104.1"/>
    </source>
</evidence>
<dbReference type="InterPro" id="IPR029030">
    <property type="entry name" value="Caspase-like_dom_sf"/>
</dbReference>
<dbReference type="Pfam" id="PF00656">
    <property type="entry name" value="Peptidase_C14"/>
    <property type="match status" value="1"/>
</dbReference>
<dbReference type="PANTHER" id="PTHR48104">
    <property type="entry name" value="METACASPASE-4"/>
    <property type="match status" value="1"/>
</dbReference>
<reference evidence="3" key="1">
    <citation type="journal article" date="2019" name="Int. J. Syst. Evol. Microbiol.">
        <title>The Global Catalogue of Microorganisms (GCM) 10K type strain sequencing project: providing services to taxonomists for standard genome sequencing and annotation.</title>
        <authorList>
            <consortium name="The Broad Institute Genomics Platform"/>
            <consortium name="The Broad Institute Genome Sequencing Center for Infectious Disease"/>
            <person name="Wu L."/>
            <person name="Ma J."/>
        </authorList>
    </citation>
    <scope>NUCLEOTIDE SEQUENCE [LARGE SCALE GENOMIC DNA]</scope>
    <source>
        <strain evidence="3">CGMCC 4.7093</strain>
    </source>
</reference>
<gene>
    <name evidence="2" type="ORF">ACFPBZ_12875</name>
</gene>
<dbReference type="SUPFAM" id="SSF52129">
    <property type="entry name" value="Caspase-like"/>
    <property type="match status" value="1"/>
</dbReference>
<dbReference type="Gene3D" id="3.40.50.1460">
    <property type="match status" value="1"/>
</dbReference>
<dbReference type="Proteomes" id="UP001595947">
    <property type="component" value="Unassembled WGS sequence"/>
</dbReference>
<feature type="domain" description="Peptidase C14 caspase" evidence="1">
    <location>
        <begin position="3"/>
        <end position="256"/>
    </location>
</feature>
<sequence>MSRRRALLIGSQVGALQGVEGDVAVMGDVLEDLGFTTDRRTGSASSAAGIVAAYRELIADTAADDATVVYYTGHGARERGRGPRDDPEVPTWLQYIVPTDIEDVSGDRARCVLAEELSMLQLELTNRTKNVTTILDCCHSARMSRTPDALPRALEVDLPRADLLRRWAELRADPALASVTTDSNPDAVRVVACSPAELAYERPSAALGGRPHGVLTAALVGVLADRASTDLTWREVRDLVRGAVIEVVRQRPEVEGPTDRLLFSLDTRAQTGVRPVRVVDGVALMDGGALFGAAAGDTYLLVPPRRVAGAPEITAAVTGIVDGRAVLALTGGTVADLAAGTAAWPREVALGARPVAIEPPTSPARPALIAELVRTAHVRVVDDTVGTLATVRLGEDGTQLLDADDAPLYRGTTTPTPTEVAEDVRTLARAAWVRGLASGTGREELGDDVEISWLRVGDPGGDEPLTQGAHLFVGDRLVVRAANRATRTRYVSVVDVGLAGRVAILTSSEPDGISVTPSRAYEVGRSAPGASGLPLRWPTGLPDDTPRSETMVTIVANAKIDGLGQLAQTGVVTRSGTLTTRLGQLLEDLVVGRRAPAQVSGDPVRYRIVPFDFVLHPRPRPPDSPTEPNFAVDERPDDSVRLVTPAPSDHEAPVRHLDLRLTDLDVPGLADRPVRLDLLVAPAGEVVRARTVRLPAGGGLPEGGLLLDEGAVGRFLDLALWVGPDGADDLDDLLALATTAPRADGSSGSIAALVVAAARALEDRVGSGVQPAFRTLLLPDDRFGTGNGVRRRPRAGLLRGEGIAFALELVDPDAR</sequence>
<keyword evidence="3" id="KW-1185">Reference proteome</keyword>